<evidence type="ECO:0000256" key="1">
    <source>
        <dbReference type="ARBA" id="ARBA00004496"/>
    </source>
</evidence>
<comment type="subcellular location">
    <subcellularLocation>
        <location evidence="1 9">Cytoplasm</location>
    </subcellularLocation>
</comment>
<evidence type="ECO:0000256" key="9">
    <source>
        <dbReference type="PIRNR" id="PIRNR000804"/>
    </source>
</evidence>
<feature type="domain" description="DNA polymerase III beta sliding clamp C-terminal" evidence="12">
    <location>
        <begin position="247"/>
        <end position="357"/>
    </location>
</feature>
<dbReference type="InterPro" id="IPR022637">
    <property type="entry name" value="DNA_polIII_beta_cen"/>
</dbReference>
<dbReference type="Pfam" id="PF00712">
    <property type="entry name" value="DNA_pol3_beta"/>
    <property type="match status" value="1"/>
</dbReference>
<evidence type="ECO:0000256" key="8">
    <source>
        <dbReference type="ARBA" id="ARBA00023125"/>
    </source>
</evidence>
<dbReference type="SMART" id="SM00480">
    <property type="entry name" value="POL3Bc"/>
    <property type="match status" value="1"/>
</dbReference>
<gene>
    <name evidence="13" type="ORF">DDE84_01860</name>
</gene>
<dbReference type="AlphaFoldDB" id="A0A5N6S5T7"/>
<dbReference type="CDD" id="cd00140">
    <property type="entry name" value="beta_clamp"/>
    <property type="match status" value="1"/>
</dbReference>
<organism evidence="13 14">
    <name type="scientific">Bifidobacterium tibiigranuli</name>
    <dbReference type="NCBI Taxonomy" id="2172043"/>
    <lineage>
        <taxon>Bacteria</taxon>
        <taxon>Bacillati</taxon>
        <taxon>Actinomycetota</taxon>
        <taxon>Actinomycetes</taxon>
        <taxon>Bifidobacteriales</taxon>
        <taxon>Bifidobacteriaceae</taxon>
        <taxon>Bifidobacterium</taxon>
    </lineage>
</organism>
<dbReference type="InterPro" id="IPR022635">
    <property type="entry name" value="DNA_polIII_beta_C"/>
</dbReference>
<dbReference type="EMBL" id="QDAG01000002">
    <property type="protein sequence ID" value="KAE8129580.1"/>
    <property type="molecule type" value="Genomic_DNA"/>
</dbReference>
<keyword evidence="7 9" id="KW-0239">DNA-directed DNA polymerase</keyword>
<dbReference type="Pfam" id="PF02768">
    <property type="entry name" value="DNA_pol3_beta_3"/>
    <property type="match status" value="1"/>
</dbReference>
<dbReference type="GO" id="GO:0006271">
    <property type="term" value="P:DNA strand elongation involved in DNA replication"/>
    <property type="evidence" value="ECO:0007669"/>
    <property type="project" value="TreeGrafter"/>
</dbReference>
<evidence type="ECO:0000259" key="11">
    <source>
        <dbReference type="Pfam" id="PF02767"/>
    </source>
</evidence>
<keyword evidence="5 9" id="KW-0548">Nucleotidyltransferase</keyword>
<dbReference type="GO" id="GO:0003677">
    <property type="term" value="F:DNA binding"/>
    <property type="evidence" value="ECO:0007669"/>
    <property type="project" value="UniProtKB-UniRule"/>
</dbReference>
<comment type="function">
    <text evidence="9">Confers DNA tethering and processivity to DNA polymerases and other proteins. Acts as a clamp, forming a ring around DNA (a reaction catalyzed by the clamp-loading complex) which diffuses in an ATP-independent manner freely and bidirectionally along dsDNA. Initially characterized for its ability to contact the catalytic subunit of DNA polymerase III (Pol III), a complex, multichain enzyme responsible for most of the replicative synthesis in bacteria; Pol III exhibits 3'-5' exonuclease proofreading activity. The beta chain is required for initiation of replication as well as for processivity of DNA replication.</text>
</comment>
<keyword evidence="8" id="KW-0238">DNA-binding</keyword>
<dbReference type="InterPro" id="IPR022634">
    <property type="entry name" value="DNA_polIII_beta_N"/>
</dbReference>
<reference evidence="13 14" key="1">
    <citation type="submission" date="2018-04" db="EMBL/GenBank/DDBJ databases">
        <authorList>
            <person name="Eckel V.P."/>
            <person name="Vogel R.F."/>
        </authorList>
    </citation>
    <scope>NUCLEOTIDE SEQUENCE [LARGE SCALE GENOMIC DNA]</scope>
    <source>
        <strain evidence="14">TMW 2.1764</strain>
    </source>
</reference>
<dbReference type="OrthoDB" id="468978at2"/>
<dbReference type="PANTHER" id="PTHR30478:SF0">
    <property type="entry name" value="BETA SLIDING CLAMP"/>
    <property type="match status" value="1"/>
</dbReference>
<dbReference type="PANTHER" id="PTHR30478">
    <property type="entry name" value="DNA POLYMERASE III SUBUNIT BETA"/>
    <property type="match status" value="1"/>
</dbReference>
<keyword evidence="3 9" id="KW-0963">Cytoplasm</keyword>
<dbReference type="SUPFAM" id="SSF55979">
    <property type="entry name" value="DNA clamp"/>
    <property type="match status" value="3"/>
</dbReference>
<dbReference type="GO" id="GO:0009360">
    <property type="term" value="C:DNA polymerase III complex"/>
    <property type="evidence" value="ECO:0007669"/>
    <property type="project" value="InterPro"/>
</dbReference>
<dbReference type="GeneID" id="78126442"/>
<keyword evidence="14" id="KW-1185">Reference proteome</keyword>
<sequence length="374" mass="40926">MKVEIDSAALADAVAWTTRIIDARPAQPILSGVRLEAVEGTLQFSAFNYEISARHHIEAGIEEPGSALVVGKLLADITKSLPAEKTQLETSDSSLTITSGKSTFTLQLMPLSEYPDLPSVPPTLGQVDAPTFVQAVAQATVAVSREENRPVLTGVRIQFDGDKVVMTSTDRFRLSRSSFSWTPQSVDMQTVTLVRGSLLRDVSRALDEHQNVVIDFDAESPSLLGFENAGRVSTSQLIDGEFPAIDRLFADEYPTQAVIDKQALIGAIKRVALVAERNAPIRMEFNGQELLLSAGSADESQAREILDVDLDGEEITVAFNPAYLIEGLSAITEPFVRMKMTTAVRPVEFNGQQEADSDESMDYRYLLVPMRYNN</sequence>
<feature type="domain" description="DNA polymerase III beta sliding clamp N-terminal" evidence="10">
    <location>
        <begin position="1"/>
        <end position="118"/>
    </location>
</feature>
<evidence type="ECO:0000256" key="4">
    <source>
        <dbReference type="ARBA" id="ARBA00022679"/>
    </source>
</evidence>
<evidence type="ECO:0000259" key="12">
    <source>
        <dbReference type="Pfam" id="PF02768"/>
    </source>
</evidence>
<evidence type="ECO:0000256" key="7">
    <source>
        <dbReference type="ARBA" id="ARBA00022932"/>
    </source>
</evidence>
<evidence type="ECO:0000256" key="6">
    <source>
        <dbReference type="ARBA" id="ARBA00022705"/>
    </source>
</evidence>
<dbReference type="NCBIfam" id="TIGR00663">
    <property type="entry name" value="dnan"/>
    <property type="match status" value="1"/>
</dbReference>
<dbReference type="PIRSF" id="PIRSF000804">
    <property type="entry name" value="DNA_pol_III_b"/>
    <property type="match status" value="1"/>
</dbReference>
<keyword evidence="6 9" id="KW-0235">DNA replication</keyword>
<dbReference type="GO" id="GO:0005737">
    <property type="term" value="C:cytoplasm"/>
    <property type="evidence" value="ECO:0007669"/>
    <property type="project" value="UniProtKB-SubCell"/>
</dbReference>
<evidence type="ECO:0000256" key="5">
    <source>
        <dbReference type="ARBA" id="ARBA00022695"/>
    </source>
</evidence>
<feature type="domain" description="DNA polymerase III beta sliding clamp central" evidence="11">
    <location>
        <begin position="127"/>
        <end position="243"/>
    </location>
</feature>
<evidence type="ECO:0000313" key="13">
    <source>
        <dbReference type="EMBL" id="KAE8129580.1"/>
    </source>
</evidence>
<dbReference type="Pfam" id="PF02767">
    <property type="entry name" value="DNA_pol3_beta_2"/>
    <property type="match status" value="1"/>
</dbReference>
<keyword evidence="4 9" id="KW-0808">Transferase</keyword>
<comment type="similarity">
    <text evidence="2 9">Belongs to the beta sliding clamp family.</text>
</comment>
<protein>
    <recommendedName>
        <fullName evidence="9">Beta sliding clamp</fullName>
    </recommendedName>
</protein>
<comment type="subunit">
    <text evidence="9">Forms a ring-shaped head-to-tail homodimer around DNA.</text>
</comment>
<evidence type="ECO:0000313" key="14">
    <source>
        <dbReference type="Proteomes" id="UP000325415"/>
    </source>
</evidence>
<dbReference type="InterPro" id="IPR046938">
    <property type="entry name" value="DNA_clamp_sf"/>
</dbReference>
<comment type="caution">
    <text evidence="13">The sequence shown here is derived from an EMBL/GenBank/DDBJ whole genome shotgun (WGS) entry which is preliminary data.</text>
</comment>
<dbReference type="Proteomes" id="UP000325415">
    <property type="component" value="Unassembled WGS sequence"/>
</dbReference>
<dbReference type="GO" id="GO:0008408">
    <property type="term" value="F:3'-5' exonuclease activity"/>
    <property type="evidence" value="ECO:0007669"/>
    <property type="project" value="InterPro"/>
</dbReference>
<dbReference type="GO" id="GO:0003887">
    <property type="term" value="F:DNA-directed DNA polymerase activity"/>
    <property type="evidence" value="ECO:0007669"/>
    <property type="project" value="UniProtKB-UniRule"/>
</dbReference>
<evidence type="ECO:0000259" key="10">
    <source>
        <dbReference type="Pfam" id="PF00712"/>
    </source>
</evidence>
<accession>A0A5N6S5T7</accession>
<proteinExistence type="inferred from homology"/>
<name>A0A5N6S5T7_9BIFI</name>
<dbReference type="Gene3D" id="3.10.150.10">
    <property type="entry name" value="DNA Polymerase III, subunit A, domain 2"/>
    <property type="match status" value="3"/>
</dbReference>
<dbReference type="RefSeq" id="WP_152580060.1">
    <property type="nucleotide sequence ID" value="NZ_JAKVIV010000010.1"/>
</dbReference>
<evidence type="ECO:0000256" key="3">
    <source>
        <dbReference type="ARBA" id="ARBA00022490"/>
    </source>
</evidence>
<evidence type="ECO:0000256" key="2">
    <source>
        <dbReference type="ARBA" id="ARBA00010752"/>
    </source>
</evidence>
<dbReference type="InterPro" id="IPR001001">
    <property type="entry name" value="DNA_polIII_beta"/>
</dbReference>